<dbReference type="Gene3D" id="1.20.1420.30">
    <property type="entry name" value="NCX, central ion-binding region"/>
    <property type="match status" value="1"/>
</dbReference>
<dbReference type="InterPro" id="IPR044880">
    <property type="entry name" value="NCX_ion-bd_dom_sf"/>
</dbReference>
<organism evidence="7 8">
    <name type="scientific">Thalassobacillus cyri</name>
    <dbReference type="NCBI Taxonomy" id="571932"/>
    <lineage>
        <taxon>Bacteria</taxon>
        <taxon>Bacillati</taxon>
        <taxon>Bacillota</taxon>
        <taxon>Bacilli</taxon>
        <taxon>Bacillales</taxon>
        <taxon>Bacillaceae</taxon>
        <taxon>Thalassobacillus</taxon>
    </lineage>
</organism>
<dbReference type="RefSeq" id="WP_093042817.1">
    <property type="nucleotide sequence ID" value="NZ_FNQR01000003.1"/>
</dbReference>
<protein>
    <submittedName>
        <fullName evidence="7">Cation:H+ antiporter</fullName>
    </submittedName>
</protein>
<evidence type="ECO:0000256" key="4">
    <source>
        <dbReference type="ARBA" id="ARBA00023136"/>
    </source>
</evidence>
<evidence type="ECO:0000313" key="7">
    <source>
        <dbReference type="EMBL" id="SEA15495.1"/>
    </source>
</evidence>
<dbReference type="GO" id="GO:0005886">
    <property type="term" value="C:plasma membrane"/>
    <property type="evidence" value="ECO:0007669"/>
    <property type="project" value="TreeGrafter"/>
</dbReference>
<dbReference type="PANTHER" id="PTHR10846:SF8">
    <property type="entry name" value="INNER MEMBRANE PROTEIN YRBG"/>
    <property type="match status" value="1"/>
</dbReference>
<dbReference type="GO" id="GO:0005262">
    <property type="term" value="F:calcium channel activity"/>
    <property type="evidence" value="ECO:0007669"/>
    <property type="project" value="TreeGrafter"/>
</dbReference>
<gene>
    <name evidence="7" type="ORF">SAMN05421743_10341</name>
</gene>
<evidence type="ECO:0000313" key="8">
    <source>
        <dbReference type="Proteomes" id="UP000198584"/>
    </source>
</evidence>
<evidence type="ECO:0000256" key="1">
    <source>
        <dbReference type="ARBA" id="ARBA00004141"/>
    </source>
</evidence>
<feature type="transmembrane region" description="Helical" evidence="5">
    <location>
        <begin position="127"/>
        <end position="149"/>
    </location>
</feature>
<dbReference type="OrthoDB" id="9794225at2"/>
<keyword evidence="8" id="KW-1185">Reference proteome</keyword>
<dbReference type="InterPro" id="IPR004481">
    <property type="entry name" value="K/Na/Ca-exchanger"/>
</dbReference>
<keyword evidence="3 5" id="KW-1133">Transmembrane helix</keyword>
<keyword evidence="2 5" id="KW-0812">Transmembrane</keyword>
<dbReference type="Pfam" id="PF01699">
    <property type="entry name" value="Na_Ca_ex"/>
    <property type="match status" value="2"/>
</dbReference>
<name>A0A1H3YVA1_9BACI</name>
<dbReference type="EMBL" id="FNQR01000003">
    <property type="protein sequence ID" value="SEA15495.1"/>
    <property type="molecule type" value="Genomic_DNA"/>
</dbReference>
<feature type="transmembrane region" description="Helical" evidence="5">
    <location>
        <begin position="100"/>
        <end position="121"/>
    </location>
</feature>
<dbReference type="Proteomes" id="UP000198584">
    <property type="component" value="Unassembled WGS sequence"/>
</dbReference>
<evidence type="ECO:0000256" key="5">
    <source>
        <dbReference type="SAM" id="Phobius"/>
    </source>
</evidence>
<dbReference type="PANTHER" id="PTHR10846">
    <property type="entry name" value="SODIUM/POTASSIUM/CALCIUM EXCHANGER"/>
    <property type="match status" value="1"/>
</dbReference>
<evidence type="ECO:0000259" key="6">
    <source>
        <dbReference type="Pfam" id="PF01699"/>
    </source>
</evidence>
<feature type="transmembrane region" description="Helical" evidence="5">
    <location>
        <begin position="66"/>
        <end position="88"/>
    </location>
</feature>
<feature type="transmembrane region" description="Helical" evidence="5">
    <location>
        <begin position="243"/>
        <end position="267"/>
    </location>
</feature>
<reference evidence="8" key="1">
    <citation type="submission" date="2016-10" db="EMBL/GenBank/DDBJ databases">
        <authorList>
            <person name="Varghese N."/>
            <person name="Submissions S."/>
        </authorList>
    </citation>
    <scope>NUCLEOTIDE SEQUENCE [LARGE SCALE GENOMIC DNA]</scope>
    <source>
        <strain evidence="8">CCM7597</strain>
    </source>
</reference>
<proteinExistence type="predicted"/>
<dbReference type="GO" id="GO:0006874">
    <property type="term" value="P:intracellular calcium ion homeostasis"/>
    <property type="evidence" value="ECO:0007669"/>
    <property type="project" value="TreeGrafter"/>
</dbReference>
<feature type="transmembrane region" description="Helical" evidence="5">
    <location>
        <begin position="179"/>
        <end position="201"/>
    </location>
</feature>
<feature type="domain" description="Sodium/calcium exchanger membrane region" evidence="6">
    <location>
        <begin position="179"/>
        <end position="326"/>
    </location>
</feature>
<feature type="transmembrane region" description="Helical" evidence="5">
    <location>
        <begin position="279"/>
        <end position="298"/>
    </location>
</feature>
<dbReference type="AlphaFoldDB" id="A0A1H3YVA1"/>
<accession>A0A1H3YVA1</accession>
<dbReference type="InterPro" id="IPR004837">
    <property type="entry name" value="NaCa_Exmemb"/>
</dbReference>
<comment type="subcellular location">
    <subcellularLocation>
        <location evidence="1">Membrane</location>
        <topology evidence="1">Multi-pass membrane protein</topology>
    </subcellularLocation>
</comment>
<feature type="domain" description="Sodium/calcium exchanger membrane region" evidence="6">
    <location>
        <begin position="3"/>
        <end position="143"/>
    </location>
</feature>
<dbReference type="GO" id="GO:0008273">
    <property type="term" value="F:calcium, potassium:sodium antiporter activity"/>
    <property type="evidence" value="ECO:0007669"/>
    <property type="project" value="TreeGrafter"/>
</dbReference>
<sequence>MIYFIFLVAAAATIFLSIKISNYVDVIDKKSTLKAAILGVLLGGATSLPEVTTSVTSIVIDNPDIAVGNVMGSNLFNLMILAVMDAIFRKERIFNHATNENLYTMGLFMLLSLTVVVAIIFPMPPAFFGVGWESIAMVAMYIAGIKLISKANTDHSQRKAETGQEESYGAYKNITLKRAVIGFILSAILILAAGSALTISADKIAVITGLGSSFVGTFLVAASTSLPEAVSVLVAVKLRNYPLAIGSILGSNLFNLMILVGTDVLYWKQAILQAVNNTHAITTLSAMALGLVAIYPIIRVQVKNTLTYIMPSVLIMIAYFVSSYLIYIYS</sequence>
<dbReference type="STRING" id="571932.SAMN05421743_10341"/>
<feature type="transmembrane region" description="Helical" evidence="5">
    <location>
        <begin position="305"/>
        <end position="329"/>
    </location>
</feature>
<feature type="transmembrane region" description="Helical" evidence="5">
    <location>
        <begin position="213"/>
        <end position="236"/>
    </location>
</feature>
<evidence type="ECO:0000256" key="2">
    <source>
        <dbReference type="ARBA" id="ARBA00022692"/>
    </source>
</evidence>
<evidence type="ECO:0000256" key="3">
    <source>
        <dbReference type="ARBA" id="ARBA00022989"/>
    </source>
</evidence>
<feature type="transmembrane region" description="Helical" evidence="5">
    <location>
        <begin position="6"/>
        <end position="24"/>
    </location>
</feature>
<keyword evidence="4 5" id="KW-0472">Membrane</keyword>